<sequence>MSIFRVLKMGCLKLTYRPQMQVLRTRKPKDSHEAKVVQWWLRVNPLAEKYYNGTLYAYCLNNPIRFIYQDGKMTVDALGDKGEDFCITLEVMLEIMLEIRKAVICP</sequence>
<organism evidence="1 2">
    <name type="scientific">Parabacteroides chartae</name>
    <dbReference type="NCBI Taxonomy" id="1037355"/>
    <lineage>
        <taxon>Bacteria</taxon>
        <taxon>Pseudomonadati</taxon>
        <taxon>Bacteroidota</taxon>
        <taxon>Bacteroidia</taxon>
        <taxon>Bacteroidales</taxon>
        <taxon>Tannerellaceae</taxon>
        <taxon>Parabacteroides</taxon>
    </lineage>
</organism>
<protein>
    <recommendedName>
        <fullName evidence="3">RHS repeat-associated core domain-containing protein</fullName>
    </recommendedName>
</protein>
<dbReference type="AlphaFoldDB" id="A0A1T5D9A4"/>
<evidence type="ECO:0000313" key="2">
    <source>
        <dbReference type="Proteomes" id="UP000190852"/>
    </source>
</evidence>
<keyword evidence="2" id="KW-1185">Reference proteome</keyword>
<proteinExistence type="predicted"/>
<dbReference type="EMBL" id="FUYQ01000017">
    <property type="protein sequence ID" value="SKB68070.1"/>
    <property type="molecule type" value="Genomic_DNA"/>
</dbReference>
<evidence type="ECO:0000313" key="1">
    <source>
        <dbReference type="EMBL" id="SKB68070.1"/>
    </source>
</evidence>
<dbReference type="Proteomes" id="UP000190852">
    <property type="component" value="Unassembled WGS sequence"/>
</dbReference>
<gene>
    <name evidence="1" type="ORF">SAMN05660349_02312</name>
</gene>
<accession>A0A1T5D9A4</accession>
<name>A0A1T5D9A4_9BACT</name>
<evidence type="ECO:0008006" key="3">
    <source>
        <dbReference type="Google" id="ProtNLM"/>
    </source>
</evidence>
<reference evidence="2" key="1">
    <citation type="submission" date="2017-02" db="EMBL/GenBank/DDBJ databases">
        <authorList>
            <person name="Varghese N."/>
            <person name="Submissions S."/>
        </authorList>
    </citation>
    <scope>NUCLEOTIDE SEQUENCE [LARGE SCALE GENOMIC DNA]</scope>
    <source>
        <strain evidence="2">DSM 24967</strain>
    </source>
</reference>